<dbReference type="InterPro" id="IPR015422">
    <property type="entry name" value="PyrdxlP-dep_Trfase_small"/>
</dbReference>
<protein>
    <recommendedName>
        <fullName evidence="2">cysteine-S-conjugate beta-lyase</fullName>
        <ecNumber evidence="2">4.4.1.13</ecNumber>
    </recommendedName>
</protein>
<dbReference type="CDD" id="cd00609">
    <property type="entry name" value="AAT_like"/>
    <property type="match status" value="1"/>
</dbReference>
<evidence type="ECO:0000313" key="7">
    <source>
        <dbReference type="EMBL" id="QDH22101.1"/>
    </source>
</evidence>
<dbReference type="AlphaFoldDB" id="A0A4Y6V0G7"/>
<accession>A0A4Y6V0G7</accession>
<keyword evidence="3" id="KW-0663">Pyridoxal phosphate</keyword>
<evidence type="ECO:0000256" key="5">
    <source>
        <dbReference type="ARBA" id="ARBA00037974"/>
    </source>
</evidence>
<keyword evidence="7" id="KW-0808">Transferase</keyword>
<comment type="similarity">
    <text evidence="5">Belongs to the class-II pyridoxal-phosphate-dependent aminotransferase family. MalY/PatB cystathionine beta-lyase subfamily.</text>
</comment>
<dbReference type="KEGG" id="saca:FFV09_15365"/>
<dbReference type="InterPro" id="IPR004839">
    <property type="entry name" value="Aminotransferase_I/II_large"/>
</dbReference>
<evidence type="ECO:0000259" key="6">
    <source>
        <dbReference type="Pfam" id="PF00155"/>
    </source>
</evidence>
<dbReference type="GO" id="GO:0030170">
    <property type="term" value="F:pyridoxal phosphate binding"/>
    <property type="evidence" value="ECO:0007669"/>
    <property type="project" value="InterPro"/>
</dbReference>
<dbReference type="GO" id="GO:0047804">
    <property type="term" value="F:cysteine-S-conjugate beta-lyase activity"/>
    <property type="evidence" value="ECO:0007669"/>
    <property type="project" value="UniProtKB-EC"/>
</dbReference>
<name>A0A4Y6V0G7_SACBS</name>
<reference evidence="7 8" key="1">
    <citation type="submission" date="2019-06" db="EMBL/GenBank/DDBJ databases">
        <title>Saccharibacillus brassicae sp. nov., an endophytic bacterium isolated from Chinese cabbage seeds (Brassica pekinensis).</title>
        <authorList>
            <person name="Jiang L."/>
            <person name="Lee J."/>
            <person name="Kim S.W."/>
        </authorList>
    </citation>
    <scope>NUCLEOTIDE SEQUENCE [LARGE SCALE GENOMIC DNA]</scope>
    <source>
        <strain evidence="8">KCTC 43072 / ATSA2</strain>
    </source>
</reference>
<organism evidence="7 8">
    <name type="scientific">Saccharibacillus brassicae</name>
    <dbReference type="NCBI Taxonomy" id="2583377"/>
    <lineage>
        <taxon>Bacteria</taxon>
        <taxon>Bacillati</taxon>
        <taxon>Bacillota</taxon>
        <taxon>Bacilli</taxon>
        <taxon>Bacillales</taxon>
        <taxon>Paenibacillaceae</taxon>
        <taxon>Saccharibacillus</taxon>
    </lineage>
</organism>
<dbReference type="NCBIfam" id="TIGR04350">
    <property type="entry name" value="C_S_lyase_PatB"/>
    <property type="match status" value="1"/>
</dbReference>
<dbReference type="PANTHER" id="PTHR43525:SF1">
    <property type="entry name" value="PROTEIN MALY"/>
    <property type="match status" value="1"/>
</dbReference>
<gene>
    <name evidence="7" type="ORF">FFV09_15365</name>
</gene>
<evidence type="ECO:0000256" key="4">
    <source>
        <dbReference type="ARBA" id="ARBA00023239"/>
    </source>
</evidence>
<evidence type="ECO:0000256" key="2">
    <source>
        <dbReference type="ARBA" id="ARBA00012224"/>
    </source>
</evidence>
<keyword evidence="4" id="KW-0456">Lyase</keyword>
<dbReference type="RefSeq" id="WP_141448645.1">
    <property type="nucleotide sequence ID" value="NZ_CP041217.1"/>
</dbReference>
<keyword evidence="8" id="KW-1185">Reference proteome</keyword>
<dbReference type="Pfam" id="PF00155">
    <property type="entry name" value="Aminotran_1_2"/>
    <property type="match status" value="1"/>
</dbReference>
<dbReference type="Gene3D" id="3.90.1150.10">
    <property type="entry name" value="Aspartate Aminotransferase, domain 1"/>
    <property type="match status" value="1"/>
</dbReference>
<sequence length="403" mass="45121">MTLKSRFDFHTQIDRLQSASEKWDSREKIFGAPDALPLWVADMDFAAPQEVLDAMHKRVDHGVFGYTFRTPGYFDSVVNWMRERHDWNIDPEWITFTPGVVPALAFAVETFTQPGDKIAIQTPVYPPFYNVVRENGRELVTNPLIAKENGDYEMDFDDLERKLADGVKMLILCSPHNPVGRIWSRPDLTRLAEICLKHGVLVIADEIHADLIFEPKSHIPFASVSEAARDNCIVCTAPSKTFNLAGLCVSNIVIPNENLRLAFERTVAKMHGLGSISTLGATATEAAYTHGGEWLDELLVYVRANMEYVQAQIGEHLPELSVKLPEATYLLWIDFRGLGLNAEELNRFLLHEAGLALNDGTMFGVEAAGFMRMNVACSRVIVEQAMEQLKTAIAELRSSRAQG</sequence>
<dbReference type="InterPro" id="IPR015424">
    <property type="entry name" value="PyrdxlP-dep_Trfase"/>
</dbReference>
<dbReference type="Gene3D" id="3.40.640.10">
    <property type="entry name" value="Type I PLP-dependent aspartate aminotransferase-like (Major domain)"/>
    <property type="match status" value="1"/>
</dbReference>
<dbReference type="InterPro" id="IPR015421">
    <property type="entry name" value="PyrdxlP-dep_Trfase_major"/>
</dbReference>
<dbReference type="SUPFAM" id="SSF53383">
    <property type="entry name" value="PLP-dependent transferases"/>
    <property type="match status" value="1"/>
</dbReference>
<evidence type="ECO:0000313" key="8">
    <source>
        <dbReference type="Proteomes" id="UP000316968"/>
    </source>
</evidence>
<evidence type="ECO:0000256" key="3">
    <source>
        <dbReference type="ARBA" id="ARBA00022898"/>
    </source>
</evidence>
<dbReference type="InterPro" id="IPR051798">
    <property type="entry name" value="Class-II_PLP-Dep_Aminotrans"/>
</dbReference>
<dbReference type="Proteomes" id="UP000316968">
    <property type="component" value="Chromosome"/>
</dbReference>
<dbReference type="OrthoDB" id="9802872at2"/>
<proteinExistence type="inferred from homology"/>
<feature type="domain" description="Aminotransferase class I/classII large" evidence="6">
    <location>
        <begin position="42"/>
        <end position="388"/>
    </location>
</feature>
<dbReference type="InterPro" id="IPR027619">
    <property type="entry name" value="C-S_lyase_PatB-like"/>
</dbReference>
<dbReference type="GO" id="GO:0008483">
    <property type="term" value="F:transaminase activity"/>
    <property type="evidence" value="ECO:0007669"/>
    <property type="project" value="UniProtKB-KW"/>
</dbReference>
<comment type="cofactor">
    <cofactor evidence="1">
        <name>pyridoxal 5'-phosphate</name>
        <dbReference type="ChEBI" id="CHEBI:597326"/>
    </cofactor>
</comment>
<evidence type="ECO:0000256" key="1">
    <source>
        <dbReference type="ARBA" id="ARBA00001933"/>
    </source>
</evidence>
<keyword evidence="7" id="KW-0032">Aminotransferase</keyword>
<dbReference type="EMBL" id="CP041217">
    <property type="protein sequence ID" value="QDH22101.1"/>
    <property type="molecule type" value="Genomic_DNA"/>
</dbReference>
<dbReference type="EC" id="4.4.1.13" evidence="2"/>
<dbReference type="PANTHER" id="PTHR43525">
    <property type="entry name" value="PROTEIN MALY"/>
    <property type="match status" value="1"/>
</dbReference>